<dbReference type="InParanoid" id="A0A517S9U3"/>
<evidence type="ECO:0000313" key="1">
    <source>
        <dbReference type="EMBL" id="QDT52898.1"/>
    </source>
</evidence>
<protein>
    <submittedName>
        <fullName evidence="1">Uncharacterized protein</fullName>
    </submittedName>
</protein>
<dbReference type="Proteomes" id="UP000315700">
    <property type="component" value="Chromosome"/>
</dbReference>
<keyword evidence="2" id="KW-1185">Reference proteome</keyword>
<reference evidence="1 2" key="1">
    <citation type="submission" date="2019-02" db="EMBL/GenBank/DDBJ databases">
        <title>Deep-cultivation of Planctomycetes and their phenomic and genomic characterization uncovers novel biology.</title>
        <authorList>
            <person name="Wiegand S."/>
            <person name="Jogler M."/>
            <person name="Boedeker C."/>
            <person name="Pinto D."/>
            <person name="Vollmers J."/>
            <person name="Rivas-Marin E."/>
            <person name="Kohn T."/>
            <person name="Peeters S.H."/>
            <person name="Heuer A."/>
            <person name="Rast P."/>
            <person name="Oberbeckmann S."/>
            <person name="Bunk B."/>
            <person name="Jeske O."/>
            <person name="Meyerdierks A."/>
            <person name="Storesund J.E."/>
            <person name="Kallscheuer N."/>
            <person name="Luecker S."/>
            <person name="Lage O.M."/>
            <person name="Pohl T."/>
            <person name="Merkel B.J."/>
            <person name="Hornburger P."/>
            <person name="Mueller R.-W."/>
            <person name="Bruemmer F."/>
            <person name="Labrenz M."/>
            <person name="Spormann A.M."/>
            <person name="Op den Camp H."/>
            <person name="Overmann J."/>
            <person name="Amann R."/>
            <person name="Jetten M.S.M."/>
            <person name="Mascher T."/>
            <person name="Medema M.H."/>
            <person name="Devos D.P."/>
            <person name="Kaster A.-K."/>
            <person name="Ovreas L."/>
            <person name="Rohde M."/>
            <person name="Galperin M.Y."/>
            <person name="Jogler C."/>
        </authorList>
    </citation>
    <scope>NUCLEOTIDE SEQUENCE [LARGE SCALE GENOMIC DNA]</scope>
    <source>
        <strain evidence="1 2">Pan44</strain>
    </source>
</reference>
<dbReference type="EMBL" id="CP036271">
    <property type="protein sequence ID" value="QDT52898.1"/>
    <property type="molecule type" value="Genomic_DNA"/>
</dbReference>
<dbReference type="RefSeq" id="WP_145027636.1">
    <property type="nucleotide sequence ID" value="NZ_CP036271.1"/>
</dbReference>
<sequence>MADIHIAQANADEYEEITSEEVDRVITGLEALMGQTKSENIRAYLEEAADQIFELVYGEDAEVVAEETPLEEAA</sequence>
<dbReference type="OrthoDB" id="215514at2"/>
<dbReference type="AlphaFoldDB" id="A0A517S9U3"/>
<dbReference type="KEGG" id="ccos:Pan44_09110"/>
<gene>
    <name evidence="1" type="ORF">Pan44_09110</name>
</gene>
<evidence type="ECO:0000313" key="2">
    <source>
        <dbReference type="Proteomes" id="UP000315700"/>
    </source>
</evidence>
<proteinExistence type="predicted"/>
<name>A0A517S9U3_9PLAN</name>
<organism evidence="1 2">
    <name type="scientific">Caulifigura coniformis</name>
    <dbReference type="NCBI Taxonomy" id="2527983"/>
    <lineage>
        <taxon>Bacteria</taxon>
        <taxon>Pseudomonadati</taxon>
        <taxon>Planctomycetota</taxon>
        <taxon>Planctomycetia</taxon>
        <taxon>Planctomycetales</taxon>
        <taxon>Planctomycetaceae</taxon>
        <taxon>Caulifigura</taxon>
    </lineage>
</organism>
<accession>A0A517S9U3</accession>